<name>A0AAD0BUP6_STEMA</name>
<sequence>MLARDLLYRYGPLLGQDELWRALGYMSLDGLRQAQARGTVPVHVFSLEKRRGKFALSRDVAHWLASQFLAPDQAVPT</sequence>
<protein>
    <submittedName>
        <fullName evidence="1">Uncharacterized protein</fullName>
    </submittedName>
</protein>
<dbReference type="EMBL" id="CP025298">
    <property type="protein sequence ID" value="AUI09751.1"/>
    <property type="molecule type" value="Genomic_DNA"/>
</dbReference>
<reference evidence="1 2" key="1">
    <citation type="submission" date="2017-12" db="EMBL/GenBank/DDBJ databases">
        <title>Complete Genome Sequence of Stenotrophomonas maltophilia CSM2.</title>
        <authorList>
            <person name="Castro-Jaimes S."/>
            <person name="Lopez-Leal G."/>
            <person name="Barberena Jonas C."/>
            <person name="Bustos P."/>
            <person name="Perez-Oseguera A."/>
            <person name="Cevallos M.A."/>
        </authorList>
    </citation>
    <scope>NUCLEOTIDE SEQUENCE [LARGE SCALE GENOMIC DNA]</scope>
    <source>
        <strain evidence="1 2">CSM2</strain>
    </source>
</reference>
<evidence type="ECO:0000313" key="2">
    <source>
        <dbReference type="Proteomes" id="UP000234414"/>
    </source>
</evidence>
<evidence type="ECO:0000313" key="1">
    <source>
        <dbReference type="EMBL" id="AUI09751.1"/>
    </source>
</evidence>
<dbReference type="AlphaFoldDB" id="A0AAD0BUP6"/>
<proteinExistence type="predicted"/>
<accession>A0AAD0BUP6</accession>
<organism evidence="1 2">
    <name type="scientific">Stenotrophomonas maltophilia</name>
    <name type="common">Pseudomonas maltophilia</name>
    <name type="synonym">Xanthomonas maltophilia</name>
    <dbReference type="NCBI Taxonomy" id="40324"/>
    <lineage>
        <taxon>Bacteria</taxon>
        <taxon>Pseudomonadati</taxon>
        <taxon>Pseudomonadota</taxon>
        <taxon>Gammaproteobacteria</taxon>
        <taxon>Lysobacterales</taxon>
        <taxon>Lysobacteraceae</taxon>
        <taxon>Stenotrophomonas</taxon>
        <taxon>Stenotrophomonas maltophilia group</taxon>
    </lineage>
</organism>
<gene>
    <name evidence="1" type="ORF">SmaCSM2_11090</name>
</gene>
<dbReference type="Proteomes" id="UP000234414">
    <property type="component" value="Chromosome"/>
</dbReference>